<evidence type="ECO:0000313" key="11">
    <source>
        <dbReference type="EMBL" id="KAF0971751.1"/>
    </source>
</evidence>
<dbReference type="InterPro" id="IPR019540">
    <property type="entry name" value="PtdIno-glycan_biosynth_class_S"/>
</dbReference>
<comment type="pathway">
    <text evidence="2">Glycolipid biosynthesis; glycosylphosphatidylinositol-anchor biosynthesis.</text>
</comment>
<proteinExistence type="inferred from homology"/>
<keyword evidence="6" id="KW-0256">Endoplasmic reticulum</keyword>
<feature type="transmembrane region" description="Helical" evidence="10">
    <location>
        <begin position="584"/>
        <end position="602"/>
    </location>
</feature>
<dbReference type="GeneID" id="68117189"/>
<dbReference type="OrthoDB" id="28748at2759"/>
<dbReference type="EMBL" id="VFQX01000074">
    <property type="protein sequence ID" value="KAF0971751.1"/>
    <property type="molecule type" value="Genomic_DNA"/>
</dbReference>
<evidence type="ECO:0000256" key="6">
    <source>
        <dbReference type="ARBA" id="ARBA00022824"/>
    </source>
</evidence>
<sequence>MSNHSKSLIHSKRFLIIISFLISVVVGFTIWWFSTGAYQSLFPHDDIRKLLEYDISSLNSLLVPIRLKIHVLHKKDLNVETLKEKFRTWKSDHIEGVEFYEYSSVLNIHVERNNSEQLQPVDDLLLKWSQTNRHYKPNTYNLFIILSDEKPSNHILYLGQHRHAWIVTNGPITENFLSTTSKLFYNILTNRHTSSNPKSYVIENTFEKKNEDFIYDDTDITVNKIATKYRITLTLVNMKPYKNYVFQWNSPGEYEKYIRGFTDRLSDLADFIVDWKTILYGELPTKSGGLSTKQADLSRLRNYHSFRTFERTDSTTMQNITDLTVSDPKNNNQEYHEIEARSMQFLLNENNDWKFVSQDANETSIQLLLLVPPREYTPLMIKKYDGSLSEHNSYIIPRWGGVLVFNPSKFVYRGNSTDIRYLKDQDMQYIMKLFSSQLRRLLSIPAPVPSVVFINEPGQGKTESKIHVMQIPSAIYGISQWEIDQLSRHRVQNNLLQATETLQAMSRVVHNMPNVYVMDVVAELTRQSIHAIEDAISLLSTGINHEKDMTKLIHLSKSAIYNALKAFSHESMLSMLHFPDAQKLAVYLPLILPILVTILVGLKRERNIIRDKSKQKQD</sequence>
<dbReference type="VEuPathDB" id="AmoebaDB:NfTy_081540"/>
<gene>
    <name evidence="11" type="ORF">FDP41_009974</name>
</gene>
<evidence type="ECO:0008006" key="13">
    <source>
        <dbReference type="Google" id="ProtNLM"/>
    </source>
</evidence>
<accession>A0A6A5B9Y5</accession>
<dbReference type="Proteomes" id="UP000444721">
    <property type="component" value="Unassembled WGS sequence"/>
</dbReference>
<name>A0A6A5B9Y5_NAEFO</name>
<dbReference type="PANTHER" id="PTHR21072:SF13">
    <property type="entry name" value="GPI TRANSAMIDASE COMPONENT PIG-S"/>
    <property type="match status" value="1"/>
</dbReference>
<evidence type="ECO:0000256" key="5">
    <source>
        <dbReference type="ARBA" id="ARBA00022692"/>
    </source>
</evidence>
<dbReference type="Pfam" id="PF10510">
    <property type="entry name" value="PIG-S"/>
    <property type="match status" value="1"/>
</dbReference>
<evidence type="ECO:0000256" key="1">
    <source>
        <dbReference type="ARBA" id="ARBA00004477"/>
    </source>
</evidence>
<dbReference type="OMA" id="VGDIPFF"/>
<dbReference type="GO" id="GO:0042765">
    <property type="term" value="C:GPI-anchor transamidase complex"/>
    <property type="evidence" value="ECO:0007669"/>
    <property type="project" value="InterPro"/>
</dbReference>
<keyword evidence="5 10" id="KW-0812">Transmembrane</keyword>
<dbReference type="VEuPathDB" id="AmoebaDB:NF0042850"/>
<evidence type="ECO:0000256" key="2">
    <source>
        <dbReference type="ARBA" id="ARBA00004687"/>
    </source>
</evidence>
<evidence type="ECO:0000256" key="10">
    <source>
        <dbReference type="SAM" id="Phobius"/>
    </source>
</evidence>
<keyword evidence="8 10" id="KW-0472">Membrane</keyword>
<dbReference type="RefSeq" id="XP_044556467.1">
    <property type="nucleotide sequence ID" value="XM_044713990.1"/>
</dbReference>
<evidence type="ECO:0000313" key="12">
    <source>
        <dbReference type="Proteomes" id="UP000444721"/>
    </source>
</evidence>
<evidence type="ECO:0000256" key="3">
    <source>
        <dbReference type="ARBA" id="ARBA00005316"/>
    </source>
</evidence>
<evidence type="ECO:0000256" key="9">
    <source>
        <dbReference type="ARBA" id="ARBA00023180"/>
    </source>
</evidence>
<keyword evidence="12" id="KW-1185">Reference proteome</keyword>
<evidence type="ECO:0000256" key="7">
    <source>
        <dbReference type="ARBA" id="ARBA00022989"/>
    </source>
</evidence>
<dbReference type="AlphaFoldDB" id="A0A6A5B9Y5"/>
<protein>
    <recommendedName>
        <fullName evidence="13">GPI transamidase component PIG-S</fullName>
    </recommendedName>
</protein>
<comment type="caution">
    <text evidence="11">The sequence shown here is derived from an EMBL/GenBank/DDBJ whole genome shotgun (WGS) entry which is preliminary data.</text>
</comment>
<dbReference type="UniPathway" id="UPA00196"/>
<dbReference type="PANTHER" id="PTHR21072">
    <property type="entry name" value="GPI TRANSAMIDASE COMPONENT PIG-S"/>
    <property type="match status" value="1"/>
</dbReference>
<organism evidence="11 12">
    <name type="scientific">Naegleria fowleri</name>
    <name type="common">Brain eating amoeba</name>
    <dbReference type="NCBI Taxonomy" id="5763"/>
    <lineage>
        <taxon>Eukaryota</taxon>
        <taxon>Discoba</taxon>
        <taxon>Heterolobosea</taxon>
        <taxon>Tetramitia</taxon>
        <taxon>Eutetramitia</taxon>
        <taxon>Vahlkampfiidae</taxon>
        <taxon>Naegleria</taxon>
    </lineage>
</organism>
<comment type="similarity">
    <text evidence="3">Belongs to the PIGS family.</text>
</comment>
<comment type="subcellular location">
    <subcellularLocation>
        <location evidence="1">Endoplasmic reticulum membrane</location>
        <topology evidence="1">Multi-pass membrane protein</topology>
    </subcellularLocation>
</comment>
<keyword evidence="4" id="KW-0337">GPI-anchor biosynthesis</keyword>
<keyword evidence="9" id="KW-0325">Glycoprotein</keyword>
<evidence type="ECO:0000256" key="8">
    <source>
        <dbReference type="ARBA" id="ARBA00023136"/>
    </source>
</evidence>
<evidence type="ECO:0000256" key="4">
    <source>
        <dbReference type="ARBA" id="ARBA00022502"/>
    </source>
</evidence>
<keyword evidence="7 10" id="KW-1133">Transmembrane helix</keyword>
<dbReference type="GO" id="GO:0016255">
    <property type="term" value="P:attachment of GPI anchor to protein"/>
    <property type="evidence" value="ECO:0007669"/>
    <property type="project" value="InterPro"/>
</dbReference>
<dbReference type="GO" id="GO:0006506">
    <property type="term" value="P:GPI anchor biosynthetic process"/>
    <property type="evidence" value="ECO:0007669"/>
    <property type="project" value="UniProtKB-UniPathway"/>
</dbReference>
<dbReference type="VEuPathDB" id="AmoebaDB:FDP41_009974"/>
<reference evidence="11 12" key="1">
    <citation type="journal article" date="2019" name="Sci. Rep.">
        <title>Nanopore sequencing improves the draft genome of the human pathogenic amoeba Naegleria fowleri.</title>
        <authorList>
            <person name="Liechti N."/>
            <person name="Schurch N."/>
            <person name="Bruggmann R."/>
            <person name="Wittwer M."/>
        </authorList>
    </citation>
    <scope>NUCLEOTIDE SEQUENCE [LARGE SCALE GENOMIC DNA]</scope>
    <source>
        <strain evidence="11 12">ATCC 30894</strain>
    </source>
</reference>
<feature type="transmembrane region" description="Helical" evidence="10">
    <location>
        <begin position="14"/>
        <end position="33"/>
    </location>
</feature>